<evidence type="ECO:0000256" key="2">
    <source>
        <dbReference type="SAM" id="SignalP"/>
    </source>
</evidence>
<comment type="caution">
    <text evidence="4">The sequence shown here is derived from an EMBL/GenBank/DDBJ whole genome shotgun (WGS) entry which is preliminary data.</text>
</comment>
<dbReference type="SUPFAM" id="SSF48726">
    <property type="entry name" value="Immunoglobulin"/>
    <property type="match status" value="2"/>
</dbReference>
<evidence type="ECO:0000259" key="3">
    <source>
        <dbReference type="PROSITE" id="PS50835"/>
    </source>
</evidence>
<protein>
    <recommendedName>
        <fullName evidence="3">Ig-like domain-containing protein</fullName>
    </recommendedName>
</protein>
<evidence type="ECO:0000256" key="1">
    <source>
        <dbReference type="SAM" id="Phobius"/>
    </source>
</evidence>
<dbReference type="PANTHER" id="PTHR11422:SF10">
    <property type="entry name" value="IG-LIKE DOMAIN-CONTAINING PROTEIN"/>
    <property type="match status" value="1"/>
</dbReference>
<dbReference type="AlphaFoldDB" id="A0A9W7WVN3"/>
<dbReference type="InterPro" id="IPR003598">
    <property type="entry name" value="Ig_sub2"/>
</dbReference>
<dbReference type="SMART" id="SM00408">
    <property type="entry name" value="IGc2"/>
    <property type="match status" value="2"/>
</dbReference>
<feature type="chain" id="PRO_5040798676" description="Ig-like domain-containing protein" evidence="2">
    <location>
        <begin position="24"/>
        <end position="454"/>
    </location>
</feature>
<dbReference type="CDD" id="cd00096">
    <property type="entry name" value="Ig"/>
    <property type="match status" value="1"/>
</dbReference>
<organism evidence="4 5">
    <name type="scientific">Triplophysa rosa</name>
    <name type="common">Cave loach</name>
    <dbReference type="NCBI Taxonomy" id="992332"/>
    <lineage>
        <taxon>Eukaryota</taxon>
        <taxon>Metazoa</taxon>
        <taxon>Chordata</taxon>
        <taxon>Craniata</taxon>
        <taxon>Vertebrata</taxon>
        <taxon>Euteleostomi</taxon>
        <taxon>Actinopterygii</taxon>
        <taxon>Neopterygii</taxon>
        <taxon>Teleostei</taxon>
        <taxon>Ostariophysi</taxon>
        <taxon>Cypriniformes</taxon>
        <taxon>Nemacheilidae</taxon>
        <taxon>Triplophysa</taxon>
    </lineage>
</organism>
<dbReference type="Gene3D" id="2.60.40.10">
    <property type="entry name" value="Immunoglobulins"/>
    <property type="match status" value="2"/>
</dbReference>
<gene>
    <name evidence="4" type="ORF">IRJ41_025683</name>
</gene>
<evidence type="ECO:0000313" key="4">
    <source>
        <dbReference type="EMBL" id="KAI7809041.1"/>
    </source>
</evidence>
<evidence type="ECO:0000313" key="5">
    <source>
        <dbReference type="Proteomes" id="UP001059041"/>
    </source>
</evidence>
<name>A0A9W7WVN3_TRIRA</name>
<keyword evidence="1" id="KW-0472">Membrane</keyword>
<feature type="transmembrane region" description="Helical" evidence="1">
    <location>
        <begin position="370"/>
        <end position="392"/>
    </location>
</feature>
<dbReference type="EMBL" id="JAFHDT010000006">
    <property type="protein sequence ID" value="KAI7809041.1"/>
    <property type="molecule type" value="Genomic_DNA"/>
</dbReference>
<dbReference type="PROSITE" id="PS50835">
    <property type="entry name" value="IG_LIKE"/>
    <property type="match status" value="2"/>
</dbReference>
<feature type="signal peptide" evidence="2">
    <location>
        <begin position="1"/>
        <end position="23"/>
    </location>
</feature>
<dbReference type="Proteomes" id="UP001059041">
    <property type="component" value="Linkage Group LG6"/>
</dbReference>
<feature type="domain" description="Ig-like" evidence="3">
    <location>
        <begin position="260"/>
        <end position="345"/>
    </location>
</feature>
<dbReference type="InterPro" id="IPR003599">
    <property type="entry name" value="Ig_sub"/>
</dbReference>
<proteinExistence type="predicted"/>
<feature type="domain" description="Ig-like" evidence="3">
    <location>
        <begin position="27"/>
        <end position="112"/>
    </location>
</feature>
<keyword evidence="5" id="KW-1185">Reference proteome</keyword>
<keyword evidence="1" id="KW-0812">Transmembrane</keyword>
<dbReference type="InterPro" id="IPR007110">
    <property type="entry name" value="Ig-like_dom"/>
</dbReference>
<keyword evidence="1" id="KW-1133">Transmembrane helix</keyword>
<reference evidence="4" key="1">
    <citation type="submission" date="2021-02" db="EMBL/GenBank/DDBJ databases">
        <title>Comparative genomics reveals that relaxation of natural selection precedes convergent phenotypic evolution of cavefish.</title>
        <authorList>
            <person name="Peng Z."/>
        </authorList>
    </citation>
    <scope>NUCLEOTIDE SEQUENCE</scope>
    <source>
        <tissue evidence="4">Muscle</tissue>
    </source>
</reference>
<feature type="transmembrane region" description="Helical" evidence="1">
    <location>
        <begin position="137"/>
        <end position="161"/>
    </location>
</feature>
<accession>A0A9W7WVN3</accession>
<dbReference type="InterPro" id="IPR013783">
    <property type="entry name" value="Ig-like_fold"/>
</dbReference>
<dbReference type="InterPro" id="IPR036179">
    <property type="entry name" value="Ig-like_dom_sf"/>
</dbReference>
<dbReference type="Pfam" id="PF13927">
    <property type="entry name" value="Ig_3"/>
    <property type="match status" value="2"/>
</dbReference>
<dbReference type="SMART" id="SM00409">
    <property type="entry name" value="IG"/>
    <property type="match status" value="2"/>
</dbReference>
<sequence length="454" mass="51704">MKTSQTWILHLNLCIVLTSLTHADSDSSVQTIQHHVFRTVYEGDTVTLHCNTTLRDDEITWKMNNSVIFTEDSFHNRNMTNFTSDRMCISPAAPTELNINQIQTSDAGNYSCHNTKTTMRWILTVTENTPEESLEQALLYILISGAGVIMVCLMIGFIICIHRRRSTNSRDAGDRRRASRIMSDNRIYESTAAVESHDQCSHAIYENEQNISELVLQIFSSEEEESHNTTVFIMKTSQTWILHLNLCIVLTSLTHADSDSSVQTIQHHVFRTVYEGDTVTLHCNTTPHDEDITWKMNNSVIFSYDSFHNRNMTKFTSDRMCISPAAPTELKINQIQTSDAGNYSCHNTETAMRWILTVTENTPEESLEQALLYILISGAGVIMVCLMIGFIICIHSHRLQPAEELQPGGSFSTVMARSRSANVERTHEDQRARFQEVSIFICWSKQSETHRVHL</sequence>
<dbReference type="PANTHER" id="PTHR11422">
    <property type="entry name" value="T-CELL SURFACE GLYCOPROTEIN CD4"/>
    <property type="match status" value="1"/>
</dbReference>
<keyword evidence="2" id="KW-0732">Signal</keyword>